<evidence type="ECO:0000256" key="4">
    <source>
        <dbReference type="ARBA" id="ARBA00022454"/>
    </source>
</evidence>
<comment type="similarity">
    <text evidence="3">Belongs to the CENP-I/CTF3 family.</text>
</comment>
<evidence type="ECO:0000313" key="8">
    <source>
        <dbReference type="Proteomes" id="UP000007635"/>
    </source>
</evidence>
<evidence type="ECO:0000256" key="6">
    <source>
        <dbReference type="ARBA" id="ARBA00023328"/>
    </source>
</evidence>
<comment type="subcellular location">
    <subcellularLocation>
        <location evidence="2">Chromosome</location>
        <location evidence="2">Centromere</location>
    </subcellularLocation>
    <subcellularLocation>
        <location evidence="1">Nucleus</location>
    </subcellularLocation>
</comment>
<dbReference type="Ensembl" id="ENSGACT00000022907.2">
    <property type="protein sequence ID" value="ENSGACP00000022864.2"/>
    <property type="gene ID" value="ENSGACG00000017312.2"/>
</dbReference>
<dbReference type="PANTHER" id="PTHR48208:SF2">
    <property type="entry name" value="CENTROMERE PROTEIN I"/>
    <property type="match status" value="1"/>
</dbReference>
<dbReference type="GO" id="GO:0000070">
    <property type="term" value="P:mitotic sister chromatid segregation"/>
    <property type="evidence" value="ECO:0007669"/>
    <property type="project" value="TreeGrafter"/>
</dbReference>
<reference evidence="7 8" key="1">
    <citation type="journal article" date="2021" name="G3 (Bethesda)">
        <title>Improved contiguity of the threespine stickleback genome using long-read sequencing.</title>
        <authorList>
            <person name="Nath S."/>
            <person name="Shaw D.E."/>
            <person name="White M.A."/>
        </authorList>
    </citation>
    <scope>NUCLEOTIDE SEQUENCE [LARGE SCALE GENOMIC DNA]</scope>
    <source>
        <strain evidence="7 8">Lake Benthic</strain>
    </source>
</reference>
<dbReference type="STRING" id="69293.ENSGACP00000022864"/>
<dbReference type="InParanoid" id="G3PZ24"/>
<evidence type="ECO:0000256" key="1">
    <source>
        <dbReference type="ARBA" id="ARBA00004123"/>
    </source>
</evidence>
<keyword evidence="6" id="KW-0137">Centromere</keyword>
<dbReference type="eggNOG" id="ENOG502QU9H">
    <property type="taxonomic scope" value="Eukaryota"/>
</dbReference>
<dbReference type="GO" id="GO:0000939">
    <property type="term" value="C:inner kinetochore"/>
    <property type="evidence" value="ECO:0007669"/>
    <property type="project" value="TreeGrafter"/>
</dbReference>
<dbReference type="Bgee" id="ENSGACG00000017312">
    <property type="expression patterns" value="Expressed in embryo and 7 other cell types or tissues"/>
</dbReference>
<organism evidence="7 8">
    <name type="scientific">Gasterosteus aculeatus aculeatus</name>
    <name type="common">three-spined stickleback</name>
    <dbReference type="NCBI Taxonomy" id="481459"/>
    <lineage>
        <taxon>Eukaryota</taxon>
        <taxon>Metazoa</taxon>
        <taxon>Chordata</taxon>
        <taxon>Craniata</taxon>
        <taxon>Vertebrata</taxon>
        <taxon>Euteleostomi</taxon>
        <taxon>Actinopterygii</taxon>
        <taxon>Neopterygii</taxon>
        <taxon>Teleostei</taxon>
        <taxon>Neoteleostei</taxon>
        <taxon>Acanthomorphata</taxon>
        <taxon>Eupercaria</taxon>
        <taxon>Perciformes</taxon>
        <taxon>Cottioidei</taxon>
        <taxon>Gasterosteales</taxon>
        <taxon>Gasterosteidae</taxon>
        <taxon>Gasterosteus</taxon>
    </lineage>
</organism>
<accession>G3PZ24</accession>
<proteinExistence type="inferred from homology"/>
<dbReference type="GO" id="GO:0005634">
    <property type="term" value="C:nucleus"/>
    <property type="evidence" value="ECO:0007669"/>
    <property type="project" value="UniProtKB-SubCell"/>
</dbReference>
<dbReference type="AlphaFoldDB" id="G3PZ24"/>
<protein>
    <submittedName>
        <fullName evidence="7">Centromere protein I</fullName>
    </submittedName>
</protein>
<dbReference type="GO" id="GO:0034080">
    <property type="term" value="P:CENP-A containing chromatin assembly"/>
    <property type="evidence" value="ECO:0007669"/>
    <property type="project" value="TreeGrafter"/>
</dbReference>
<reference evidence="7" key="3">
    <citation type="submission" date="2025-09" db="UniProtKB">
        <authorList>
            <consortium name="Ensembl"/>
        </authorList>
    </citation>
    <scope>IDENTIFICATION</scope>
</reference>
<dbReference type="FunCoup" id="G3PZ24">
    <property type="interactions" value="159"/>
</dbReference>
<keyword evidence="5" id="KW-0539">Nucleus</keyword>
<keyword evidence="4" id="KW-0158">Chromosome</keyword>
<evidence type="ECO:0000313" key="7">
    <source>
        <dbReference type="Ensembl" id="ENSGACP00000022864.2"/>
    </source>
</evidence>
<evidence type="ECO:0000256" key="5">
    <source>
        <dbReference type="ARBA" id="ARBA00023242"/>
    </source>
</evidence>
<reference evidence="7" key="2">
    <citation type="submission" date="2025-08" db="UniProtKB">
        <authorList>
            <consortium name="Ensembl"/>
        </authorList>
    </citation>
    <scope>IDENTIFICATION</scope>
</reference>
<dbReference type="OMA" id="RVFKNYY"/>
<dbReference type="Pfam" id="PF07778">
    <property type="entry name" value="CENP-I"/>
    <property type="match status" value="1"/>
</dbReference>
<dbReference type="InterPro" id="IPR012485">
    <property type="entry name" value="CENP-I"/>
</dbReference>
<dbReference type="Proteomes" id="UP000007635">
    <property type="component" value="Chromosome IV"/>
</dbReference>
<dbReference type="GeneTree" id="ENSGT00390000013235"/>
<name>G3PZ24_GASAC</name>
<keyword evidence="8" id="KW-1185">Reference proteome</keyword>
<evidence type="ECO:0000256" key="2">
    <source>
        <dbReference type="ARBA" id="ARBA00004584"/>
    </source>
</evidence>
<evidence type="ECO:0000256" key="3">
    <source>
        <dbReference type="ARBA" id="ARBA00005470"/>
    </source>
</evidence>
<sequence>TICPNPPHMKITAKPFVSVLVFFPLEAGTPVNGNDEVERNMVLVEKLAYSKGLSPEAISIMLEFAMSLRMGTSLCARVLKCLIPATLVPQEAVVRAVVWLSVGKIPVSTQILFIKWVLTVFDMIDAKDQLRAVYGFIFNFVTEENLCPFICHLLYLLTRKESVVSCSMLILFPQGRQPFLLSLLSLYKVFCPEMVMLSIPSRIKSGFRNHNMPWKSALIAVQKGAGPHVAAGISPASTTIKTNPRKRKRCHLELPVMTSVVSKEAQTEPSSCGKVVPLVQLHSFAQLLENMHRIELPAQMGSLLGSSLALQYLDCVQDESALLRLNFWLGYALHEEFLFCGDRGASQNSQEALPFLDRLLSTQHFLQEGFSCSEAFLYKFLNVWDGSLLRPQILGLLSNIPVVPSAQIRQLLFEPLMQLFFTSSLFFKCGLMECLNNMLLKWLTWHSVYALEDDLDISLNSHTSINMTLSGFKDSVMELVDFVGRLASLGLQLEGCHSLLLSFVLDFYETVCDMFMKYGLPLVVMPPPGVFYPALFATDPVSVDRLAYIMHRWGLFTSCFDNAAMHVQAFHISRQMVREFNHYIIVMVNCLWNSKMFQLDMGLSLGEDLLLKSKVPQYWASFDLVHHPAFMSYAVDFHHRVMLAWRKDMDLNSIKDSKPWSWYLEFLVSQGYDGLKQFVQSNIGRQQLPADEG</sequence>
<dbReference type="PANTHER" id="PTHR48208">
    <property type="entry name" value="CENTROMERE PROTEIN I"/>
    <property type="match status" value="1"/>
</dbReference>